<name>A0A141HR75_9CAUD</name>
<accession>A0A141HR75</accession>
<proteinExistence type="predicted"/>
<reference evidence="1 2" key="1">
    <citation type="journal article" date="2016" name="PLoS ONE">
        <title>Comparative Genome Analysis Provides Insights into the Pathogenicity of Flavobacterium psychrophilum.</title>
        <authorList>
            <person name="Castillo D."/>
            <person name="Christiansen R.H."/>
            <person name="Dalsgaard I."/>
            <person name="Madsen L."/>
            <person name="Espejo R."/>
            <person name="Middelboe M."/>
        </authorList>
    </citation>
    <scope>NUCLEOTIDE SEQUENCE [LARGE SCALE GENOMIC DNA]</scope>
</reference>
<dbReference type="EMBL" id="KT876724">
    <property type="protein sequence ID" value="ALN97186.1"/>
    <property type="molecule type" value="Genomic_DNA"/>
</dbReference>
<protein>
    <submittedName>
        <fullName evidence="1">Uncharacterized protein</fullName>
    </submittedName>
</protein>
<sequence length="116" mass="13740">MNEPEFYVRPFHTLDYDSKVYDMKKNVAFEFINVSREEQGKILYRLNAINKDTEEIPDYNPINYYPSTSIITRNHGERFIMIRGWSNLTSNYEFSGEKASQIQESLGNWLVERLSS</sequence>
<dbReference type="RefSeq" id="YP_009594129.1">
    <property type="nucleotide sequence ID" value="NC_041872.1"/>
</dbReference>
<dbReference type="Proteomes" id="UP000221857">
    <property type="component" value="Segment"/>
</dbReference>
<dbReference type="KEGG" id="vg:40069646"/>
<organism evidence="1 2">
    <name type="scientific">Flavobacterium phage FpV4</name>
    <dbReference type="NCBI Taxonomy" id="1740108"/>
    <lineage>
        <taxon>Viruses</taxon>
        <taxon>Duplodnaviria</taxon>
        <taxon>Heunggongvirae</taxon>
        <taxon>Uroviricota</taxon>
        <taxon>Caudoviricetes</taxon>
        <taxon>Fipvunavirus</taxon>
        <taxon>Fipvunavirus Fpv4</taxon>
    </lineage>
</organism>
<dbReference type="GeneID" id="40069646"/>
<evidence type="ECO:0000313" key="2">
    <source>
        <dbReference type="Proteomes" id="UP000221857"/>
    </source>
</evidence>
<evidence type="ECO:0000313" key="1">
    <source>
        <dbReference type="EMBL" id="ALN97186.1"/>
    </source>
</evidence>
<keyword evidence="2" id="KW-1185">Reference proteome</keyword>